<gene>
    <name evidence="1" type="ORF">UFOVP861_19</name>
</gene>
<reference evidence="1" key="1">
    <citation type="submission" date="2020-04" db="EMBL/GenBank/DDBJ databases">
        <authorList>
            <person name="Chiriac C."/>
            <person name="Salcher M."/>
            <person name="Ghai R."/>
            <person name="Kavagutti S V."/>
        </authorList>
    </citation>
    <scope>NUCLEOTIDE SEQUENCE</scope>
</reference>
<accession>A0A6J5P8M6</accession>
<dbReference type="EMBL" id="LR796810">
    <property type="protein sequence ID" value="CAB4167392.1"/>
    <property type="molecule type" value="Genomic_DNA"/>
</dbReference>
<name>A0A6J5P8M6_9CAUD</name>
<sequence length="113" mass="13194">MITEFQAKPSKRLTYVEKAKAGLIEKKKRAPIKARSAKKSEWEKKYFAQVEQDARQQTCFSCKAYGTKDSFDRHHTHGRSKENILVYKYCCRDCHNWIHANPNAARKLGLLSF</sequence>
<organism evidence="1">
    <name type="scientific">uncultured Caudovirales phage</name>
    <dbReference type="NCBI Taxonomy" id="2100421"/>
    <lineage>
        <taxon>Viruses</taxon>
        <taxon>Duplodnaviria</taxon>
        <taxon>Heunggongvirae</taxon>
        <taxon>Uroviricota</taxon>
        <taxon>Caudoviricetes</taxon>
        <taxon>Peduoviridae</taxon>
        <taxon>Maltschvirus</taxon>
        <taxon>Maltschvirus maltsch</taxon>
    </lineage>
</organism>
<proteinExistence type="predicted"/>
<evidence type="ECO:0000313" key="1">
    <source>
        <dbReference type="EMBL" id="CAB4167392.1"/>
    </source>
</evidence>
<protein>
    <submittedName>
        <fullName evidence="1">HNHc domain containing protein</fullName>
    </submittedName>
</protein>